<dbReference type="PROSITE" id="PS50005">
    <property type="entry name" value="TPR"/>
    <property type="match status" value="1"/>
</dbReference>
<feature type="compositionally biased region" description="Polar residues" evidence="1">
    <location>
        <begin position="686"/>
        <end position="705"/>
    </location>
</feature>
<accession>N1R4D3</accession>
<dbReference type="SUPFAM" id="SSF48452">
    <property type="entry name" value="TPR-like"/>
    <property type="match status" value="2"/>
</dbReference>
<feature type="region of interest" description="Disordered" evidence="1">
    <location>
        <begin position="1578"/>
        <end position="1680"/>
    </location>
</feature>
<dbReference type="Pfam" id="PF13424">
    <property type="entry name" value="TPR_12"/>
    <property type="match status" value="1"/>
</dbReference>
<dbReference type="InterPro" id="IPR011990">
    <property type="entry name" value="TPR-like_helical_dom_sf"/>
</dbReference>
<dbReference type="Pfam" id="PF13374">
    <property type="entry name" value="TPR_10"/>
    <property type="match status" value="1"/>
</dbReference>
<protein>
    <submittedName>
        <fullName evidence="2">Uncharacterized protein</fullName>
    </submittedName>
</protein>
<feature type="compositionally biased region" description="Basic and acidic residues" evidence="1">
    <location>
        <begin position="629"/>
        <end position="657"/>
    </location>
</feature>
<dbReference type="ExpressionAtlas" id="N1R4D3">
    <property type="expression patterns" value="baseline"/>
</dbReference>
<proteinExistence type="predicted"/>
<feature type="compositionally biased region" description="Pro residues" evidence="1">
    <location>
        <begin position="133"/>
        <end position="143"/>
    </location>
</feature>
<dbReference type="PROSITE" id="PS51823">
    <property type="entry name" value="CLU"/>
    <property type="match status" value="1"/>
</dbReference>
<evidence type="ECO:0000313" key="2">
    <source>
        <dbReference type="EnsemblPlants" id="EMT33423"/>
    </source>
</evidence>
<name>N1R4D3_AEGTA</name>
<feature type="compositionally biased region" description="Polar residues" evidence="1">
    <location>
        <begin position="1578"/>
        <end position="1591"/>
    </location>
</feature>
<reference evidence="2" key="1">
    <citation type="submission" date="2015-06" db="UniProtKB">
        <authorList>
            <consortium name="EnsemblPlants"/>
        </authorList>
    </citation>
    <scope>IDENTIFICATION</scope>
</reference>
<feature type="compositionally biased region" description="Basic and acidic residues" evidence="1">
    <location>
        <begin position="1600"/>
        <end position="1623"/>
    </location>
</feature>
<dbReference type="Pfam" id="PF12807">
    <property type="entry name" value="eIF3_p135"/>
    <property type="match status" value="1"/>
</dbReference>
<dbReference type="InterPro" id="IPR025697">
    <property type="entry name" value="CLU_dom"/>
</dbReference>
<dbReference type="GO" id="GO:0005737">
    <property type="term" value="C:cytoplasm"/>
    <property type="evidence" value="ECO:0007669"/>
    <property type="project" value="TreeGrafter"/>
</dbReference>
<dbReference type="PANTHER" id="PTHR12601">
    <property type="entry name" value="EUKARYOTIC TRANSLATION INITIATION FACTOR 3 SUBUNIT EIF-3"/>
    <property type="match status" value="1"/>
</dbReference>
<feature type="region of interest" description="Disordered" evidence="1">
    <location>
        <begin position="1266"/>
        <end position="1288"/>
    </location>
</feature>
<feature type="region of interest" description="Disordered" evidence="1">
    <location>
        <begin position="131"/>
        <end position="189"/>
    </location>
</feature>
<dbReference type="CDD" id="cd15466">
    <property type="entry name" value="CLU-central"/>
    <property type="match status" value="1"/>
</dbReference>
<dbReference type="EnsemblPlants" id="EMT33423">
    <property type="protein sequence ID" value="EMT33423"/>
    <property type="gene ID" value="F775_02716"/>
</dbReference>
<feature type="compositionally biased region" description="Polar residues" evidence="1">
    <location>
        <begin position="1667"/>
        <end position="1680"/>
    </location>
</feature>
<dbReference type="SMART" id="SM00028">
    <property type="entry name" value="TPR"/>
    <property type="match status" value="2"/>
</dbReference>
<dbReference type="PANTHER" id="PTHR12601:SF17">
    <property type="entry name" value="PROTEIN REDUCED CHLOROPLAST COVERAGE 1"/>
    <property type="match status" value="1"/>
</dbReference>
<dbReference type="InterPro" id="IPR027523">
    <property type="entry name" value="CLU_prot"/>
</dbReference>
<feature type="compositionally biased region" description="Basic and acidic residues" evidence="1">
    <location>
        <begin position="180"/>
        <end position="189"/>
    </location>
</feature>
<dbReference type="Pfam" id="PF15044">
    <property type="entry name" value="CLU_N"/>
    <property type="match status" value="1"/>
</dbReference>
<organism evidence="2">
    <name type="scientific">Aegilops tauschii</name>
    <name type="common">Tausch's goatgrass</name>
    <name type="synonym">Aegilops squarrosa</name>
    <dbReference type="NCBI Taxonomy" id="37682"/>
    <lineage>
        <taxon>Eukaryota</taxon>
        <taxon>Viridiplantae</taxon>
        <taxon>Streptophyta</taxon>
        <taxon>Embryophyta</taxon>
        <taxon>Tracheophyta</taxon>
        <taxon>Spermatophyta</taxon>
        <taxon>Magnoliopsida</taxon>
        <taxon>Liliopsida</taxon>
        <taxon>Poales</taxon>
        <taxon>Poaceae</taxon>
        <taxon>BOP clade</taxon>
        <taxon>Pooideae</taxon>
        <taxon>Triticodae</taxon>
        <taxon>Triticeae</taxon>
        <taxon>Triticinae</taxon>
        <taxon>Aegilops</taxon>
    </lineage>
</organism>
<feature type="compositionally biased region" description="Low complexity" evidence="1">
    <location>
        <begin position="675"/>
        <end position="685"/>
    </location>
</feature>
<dbReference type="InterPro" id="IPR028275">
    <property type="entry name" value="CLU_N"/>
</dbReference>
<dbReference type="InterPro" id="IPR033646">
    <property type="entry name" value="CLU-central"/>
</dbReference>
<sequence length="2036" mass="224265">MAPKSKRGKAKGEKKKKDEKVLPVAIDITVNLPDQSDVILKQQVFLLCLAQGISTDRIIDVRRLLCVNTATCAITNYSLSHETRNGHLKDGADVVTLKPYTLILVEGEYDEDSALVHVRRLLDIVACTASFGSPPPPPPPPSPKDADATKEPSNSSSKPATAASSGGRRMGSPPPLPKESAAKDADAAAAKEDAVSAELEAEMSGACPRLGAFYEFFSLANLSPPLHCRSQPPPEPWIAFHHGRWISPNTAHRRTAFASLAHRRTWGIDVIKRVTQPRQEEQPSDDHLFFLEAYEDLMKAFLERNKEYLPSFYSYADVHIQFLPFGAPLFGNFPYGYRANTWLVPPIAAQSPSTFPPLPAKVKTGGANGGGWGRDGKSDMLPWADEFLYLTSMPCKTAEEREIRDRRAFLLHSLFVDVAIFRTIAAIRHLMESTDVSTAIKIDEVLHSETVGNFSITVTRDSSDASCKLDTKIDGSRATGMDSKHLGERNLLKGITADENTAAHDVDSLGIVNIRYCGYVAVAKVSNYEKTIVASSIKPADITDQPEGGAHALNINSLRMLLNEANATGEKKLPTQSHRQEELTAAQTYAENLLKESLQNLEEEETDKQSFMRWELGACWVQHLQDLKKSDKDKKQGDGKEKKKMVDKAVKETKIEGLGKPLKALKHPKNAVDASGKGSSSGNKSLTDATSSGENQKVNPSSVESPQGDCIASESEILLKDVLLDSAFTRLKDSETGLHQKSPSELIEMALKFYDEVALPKLVADFGSLELSPVDGRTLTDFMHTRGLQMRSLGRVCLICANLRIPYVGQTFREALTPTSDMRQLALTIAAVLNLLLGVPESEFSGSSPAVHPLVWRWLVAFLKKRYQYDLTEQHYVDVRKYAILRGLCHKVGIELAPRDFVMDSAFPFYKQDIISLVPVHKQVACSSADGRQLLESSKTALDKGKLEDAVNYGTKALAKLIMVCGPYHRMTAGAYSLLAVVLYHTGDFNQATIYQQKALDINERELGLDHPDTMKSYGDLAVFYYRLQHTELALNKSTVSQGLRKSFQVYVKRALYLLHLTCGPSHPNTAATYINVAMMEEGLGNVHVALRYLHKALKCNQRLLGPDHIQVWIGTLQYVGLVHSVPCMKLSSTTRVPSHLVRRRGWRLLHRLRRGWSRLLRKWLRMRSPAPGDQRGGRTAASYHAIAIALSLMEAYSLSVQHEQTTLQILRAKLGPDDLRTQDAAAWLEYFESKVIEQQEAARNGTRKPDASIASKGHLSVSDLLDYINPNKENRGRDSESGKRRYSSIKVLSHSSENSNIESPDISPRDSAIAITDEEKRIKGPLQDDSAKIMDIIETEVKESPLSVEASPPSEQLVERAEVNISPPEEVFNEEQDDGWQPVQRPKTAAVLGKQIKHYRPAIRRTYDPENHAPTDASQYKPRNSYSNNRYYFLKKKTIVPAAYADPQQPMKVQTSSARFGRKIYKAMTYRIKLGTASAEVQDSSRLTEKMGGKEEPQIAYSHVHNHTADLKGSEPHGPWVESTGNPPSYKDVALARPGTIAKTQIQKPKDDVLQPSLGQIIAQEMKDSLVDAVQVDQRSVSSSTNNSKEVNIVPTEMQHSEQREESHREHEIDDTGKDSLPDKLTSNTEKPSAGGPADSKTDTALLSNNDQEPTSSDNFGAATEFSDSTVPTEAENSGKSGIQFLEESLPTNSEPITVSAHTVSMKGGVGGVESEKSKPDLLLSNIDIREMSNKKLSAAAPPFNPSPPAILSPLAVSVGLPPPGAVPGVGPWPMNVSMHPGHSNMVPNGPPLCTSPHHLYPPAPRSPNLLHHVPFLYPPYSQPQMVPSSTFPMNTTIFRPNHYGWQPYMSPAASEFVPGPPWSNNHPVAYTPSPHVADTISQSLADTHVLSDAAVVSIGPSLDSNMVAVREELEVPVEVCSGNLISNKFVGEEHDKELKDAVNAALNPDKPGDSMFDIGGTKLGGSMKNEDEGSFRIFVKGKGRRKQTLRIPISLLNKTYSSRSFKLDFNRVVRENDIFRPSDVSFAEVVSSGN</sequence>
<feature type="region of interest" description="Disordered" evidence="1">
    <location>
        <begin position="629"/>
        <end position="708"/>
    </location>
</feature>
<feature type="compositionally biased region" description="Polar residues" evidence="1">
    <location>
        <begin position="1644"/>
        <end position="1660"/>
    </location>
</feature>
<dbReference type="InterPro" id="IPR019734">
    <property type="entry name" value="TPR_rpt"/>
</dbReference>
<feature type="compositionally biased region" description="Basic and acidic residues" evidence="1">
    <location>
        <begin position="1273"/>
        <end position="1284"/>
    </location>
</feature>
<evidence type="ECO:0000256" key="1">
    <source>
        <dbReference type="SAM" id="MobiDB-lite"/>
    </source>
</evidence>
<feature type="compositionally biased region" description="Polar residues" evidence="1">
    <location>
        <begin position="151"/>
        <end position="164"/>
    </location>
</feature>
<dbReference type="Gene3D" id="1.25.40.10">
    <property type="entry name" value="Tetratricopeptide repeat domain"/>
    <property type="match status" value="2"/>
</dbReference>